<proteinExistence type="predicted"/>
<name>A0AA39CZP2_9EURO</name>
<dbReference type="PANTHER" id="PTHR17630:SF87">
    <property type="entry name" value="DIENELACTONE HYDROLASE DOMAIN-CONTAINING PROTEIN"/>
    <property type="match status" value="1"/>
</dbReference>
<dbReference type="InterPro" id="IPR029058">
    <property type="entry name" value="AB_hydrolase_fold"/>
</dbReference>
<reference evidence="2" key="1">
    <citation type="submission" date="2022-10" db="EMBL/GenBank/DDBJ databases">
        <title>Culturing micro-colonial fungi from biological soil crusts in the Mojave desert and describing Neophaeococcomyces mojavensis, and introducing the new genera and species Taxawa tesnikishii.</title>
        <authorList>
            <person name="Kurbessoian T."/>
            <person name="Stajich J.E."/>
        </authorList>
    </citation>
    <scope>NUCLEOTIDE SEQUENCE</scope>
    <source>
        <strain evidence="2">TK_35</strain>
    </source>
</reference>
<dbReference type="Pfam" id="PF01738">
    <property type="entry name" value="DLH"/>
    <property type="match status" value="1"/>
</dbReference>
<keyword evidence="3" id="KW-1185">Reference proteome</keyword>
<dbReference type="GO" id="GO:0016787">
    <property type="term" value="F:hydrolase activity"/>
    <property type="evidence" value="ECO:0007669"/>
    <property type="project" value="InterPro"/>
</dbReference>
<gene>
    <name evidence="2" type="ORF">H2204_004181</name>
</gene>
<dbReference type="Gene3D" id="3.40.50.1820">
    <property type="entry name" value="alpha/beta hydrolase"/>
    <property type="match status" value="1"/>
</dbReference>
<sequence length="294" mass="32751">MHQGDPLNQPWPCYVSLTLCGQGTIHEGTPQGKEELIHGLNTYVIGNRTNPRATIVIYSDIFGLPLPNNKLIADAYAKSGEYLVYLPDFFKGDPVRLQVADVLLPVDAAKQSKFAKYTGLLAAMPSFIMWMGRHKFGPTDKICMDFLKALRRSTPKSQKIGMVGFCWGGRYAIRAGLESNMIEVDGAKVPLVDAVAALHPSHLSLPDDVENMVVPVTYGWGRHDEGVSFDTKAKVEQIHANATKAGRRIPEQVHKVYTPGRHGFGVRGNPDDPQERAELEESEKQVLEWMKRWL</sequence>
<evidence type="ECO:0000259" key="1">
    <source>
        <dbReference type="Pfam" id="PF01738"/>
    </source>
</evidence>
<evidence type="ECO:0000313" key="3">
    <source>
        <dbReference type="Proteomes" id="UP001172681"/>
    </source>
</evidence>
<dbReference type="InterPro" id="IPR002925">
    <property type="entry name" value="Dienelactn_hydro"/>
</dbReference>
<dbReference type="AlphaFoldDB" id="A0AA39CZP2"/>
<dbReference type="EMBL" id="JAPDRN010000020">
    <property type="protein sequence ID" value="KAJ9638705.1"/>
    <property type="molecule type" value="Genomic_DNA"/>
</dbReference>
<organism evidence="2 3">
    <name type="scientific">Knufia peltigerae</name>
    <dbReference type="NCBI Taxonomy" id="1002370"/>
    <lineage>
        <taxon>Eukaryota</taxon>
        <taxon>Fungi</taxon>
        <taxon>Dikarya</taxon>
        <taxon>Ascomycota</taxon>
        <taxon>Pezizomycotina</taxon>
        <taxon>Eurotiomycetes</taxon>
        <taxon>Chaetothyriomycetidae</taxon>
        <taxon>Chaetothyriales</taxon>
        <taxon>Trichomeriaceae</taxon>
        <taxon>Knufia</taxon>
    </lineage>
</organism>
<comment type="caution">
    <text evidence="2">The sequence shown here is derived from an EMBL/GenBank/DDBJ whole genome shotgun (WGS) entry which is preliminary data.</text>
</comment>
<accession>A0AA39CZP2</accession>
<dbReference type="SUPFAM" id="SSF53474">
    <property type="entry name" value="alpha/beta-Hydrolases"/>
    <property type="match status" value="1"/>
</dbReference>
<feature type="domain" description="Dienelactone hydrolase" evidence="1">
    <location>
        <begin position="41"/>
        <end position="292"/>
    </location>
</feature>
<protein>
    <recommendedName>
        <fullName evidence="1">Dienelactone hydrolase domain-containing protein</fullName>
    </recommendedName>
</protein>
<dbReference type="Proteomes" id="UP001172681">
    <property type="component" value="Unassembled WGS sequence"/>
</dbReference>
<dbReference type="PANTHER" id="PTHR17630">
    <property type="entry name" value="DIENELACTONE HYDROLASE"/>
    <property type="match status" value="1"/>
</dbReference>
<evidence type="ECO:0000313" key="2">
    <source>
        <dbReference type="EMBL" id="KAJ9638705.1"/>
    </source>
</evidence>